<name>A0AAD9PD28_RIDPI</name>
<dbReference type="Pfam" id="PF04103">
    <property type="entry name" value="CD20"/>
    <property type="match status" value="1"/>
</dbReference>
<dbReference type="EMBL" id="JAODUO010000027">
    <property type="protein sequence ID" value="KAK2192601.1"/>
    <property type="molecule type" value="Genomic_DNA"/>
</dbReference>
<proteinExistence type="inferred from homology"/>
<keyword evidence="4 6" id="KW-1133">Transmembrane helix</keyword>
<evidence type="ECO:0000256" key="3">
    <source>
        <dbReference type="ARBA" id="ARBA00022692"/>
    </source>
</evidence>
<dbReference type="GO" id="GO:0016020">
    <property type="term" value="C:membrane"/>
    <property type="evidence" value="ECO:0007669"/>
    <property type="project" value="UniProtKB-SubCell"/>
</dbReference>
<accession>A0AAD9PD28</accession>
<feature type="transmembrane region" description="Helical" evidence="6">
    <location>
        <begin position="101"/>
        <end position="132"/>
    </location>
</feature>
<dbReference type="InterPro" id="IPR030417">
    <property type="entry name" value="MS4A"/>
</dbReference>
<sequence length="189" mass="20007">MMQTTTVLTSGGAAIPMQSVVIVPSNVTNRPSSKVMTNYPKQTSRVLGVLHIIIGLLCVVFNVALIAAQSPLAVIGHGVWCGLFFILTGAYGMIAGCYKTICTIITCMVLSIIAASVFASCLLVLATISFIFPGPYRPEWVSTLEKLMICLALVEAILGAWSAALGCSSVCCGRRSQYGIVRSPLCNIN</sequence>
<feature type="transmembrane region" description="Helical" evidence="6">
    <location>
        <begin position="152"/>
        <end position="172"/>
    </location>
</feature>
<evidence type="ECO:0000256" key="2">
    <source>
        <dbReference type="ARBA" id="ARBA00009565"/>
    </source>
</evidence>
<comment type="subcellular location">
    <subcellularLocation>
        <location evidence="1">Membrane</location>
        <topology evidence="1">Multi-pass membrane protein</topology>
    </subcellularLocation>
</comment>
<keyword evidence="5 6" id="KW-0472">Membrane</keyword>
<dbReference type="PANTHER" id="PTHR23320">
    <property type="entry name" value="MEMBRANE-SPANNING 4-DOMAINS SUBFAMILY A MS4A -RELATED"/>
    <property type="match status" value="1"/>
</dbReference>
<keyword evidence="3 6" id="KW-0812">Transmembrane</keyword>
<dbReference type="AlphaFoldDB" id="A0AAD9PD28"/>
<evidence type="ECO:0000256" key="1">
    <source>
        <dbReference type="ARBA" id="ARBA00004141"/>
    </source>
</evidence>
<evidence type="ECO:0000313" key="8">
    <source>
        <dbReference type="Proteomes" id="UP001209878"/>
    </source>
</evidence>
<evidence type="ECO:0000256" key="5">
    <source>
        <dbReference type="ARBA" id="ARBA00023136"/>
    </source>
</evidence>
<protein>
    <submittedName>
        <fullName evidence="7">Uncharacterized protein</fullName>
    </submittedName>
</protein>
<comment type="caution">
    <text evidence="7">The sequence shown here is derived from an EMBL/GenBank/DDBJ whole genome shotgun (WGS) entry which is preliminary data.</text>
</comment>
<gene>
    <name evidence="7" type="ORF">NP493_26g06023</name>
</gene>
<keyword evidence="8" id="KW-1185">Reference proteome</keyword>
<evidence type="ECO:0000256" key="6">
    <source>
        <dbReference type="SAM" id="Phobius"/>
    </source>
</evidence>
<dbReference type="InterPro" id="IPR007237">
    <property type="entry name" value="CD20-like"/>
</dbReference>
<feature type="transmembrane region" description="Helical" evidence="6">
    <location>
        <begin position="74"/>
        <end position="94"/>
    </location>
</feature>
<dbReference type="Proteomes" id="UP001209878">
    <property type="component" value="Unassembled WGS sequence"/>
</dbReference>
<evidence type="ECO:0000313" key="7">
    <source>
        <dbReference type="EMBL" id="KAK2192601.1"/>
    </source>
</evidence>
<feature type="transmembrane region" description="Helical" evidence="6">
    <location>
        <begin position="46"/>
        <end position="68"/>
    </location>
</feature>
<dbReference type="PANTHER" id="PTHR23320:SF165">
    <property type="entry name" value="MARVEL DOMAIN-CONTAINING PROTEIN"/>
    <property type="match status" value="1"/>
</dbReference>
<reference evidence="7" key="1">
    <citation type="journal article" date="2023" name="Mol. Biol. Evol.">
        <title>Third-Generation Sequencing Reveals the Adaptive Role of the Epigenome in Three Deep-Sea Polychaetes.</title>
        <authorList>
            <person name="Perez M."/>
            <person name="Aroh O."/>
            <person name="Sun Y."/>
            <person name="Lan Y."/>
            <person name="Juniper S.K."/>
            <person name="Young C.R."/>
            <person name="Angers B."/>
            <person name="Qian P.Y."/>
        </authorList>
    </citation>
    <scope>NUCLEOTIDE SEQUENCE</scope>
    <source>
        <strain evidence="7">R07B-5</strain>
    </source>
</reference>
<organism evidence="7 8">
    <name type="scientific">Ridgeia piscesae</name>
    <name type="common">Tubeworm</name>
    <dbReference type="NCBI Taxonomy" id="27915"/>
    <lineage>
        <taxon>Eukaryota</taxon>
        <taxon>Metazoa</taxon>
        <taxon>Spiralia</taxon>
        <taxon>Lophotrochozoa</taxon>
        <taxon>Annelida</taxon>
        <taxon>Polychaeta</taxon>
        <taxon>Sedentaria</taxon>
        <taxon>Canalipalpata</taxon>
        <taxon>Sabellida</taxon>
        <taxon>Siboglinidae</taxon>
        <taxon>Ridgeia</taxon>
    </lineage>
</organism>
<evidence type="ECO:0000256" key="4">
    <source>
        <dbReference type="ARBA" id="ARBA00022989"/>
    </source>
</evidence>
<comment type="similarity">
    <text evidence="2">Belongs to the MS4A family.</text>
</comment>